<dbReference type="AlphaFoldDB" id="A0A1Y1I8H1"/>
<gene>
    <name evidence="2" type="ORF">KFL_002790020</name>
</gene>
<feature type="domain" description="Reverse transcriptase" evidence="1">
    <location>
        <begin position="115"/>
        <end position="207"/>
    </location>
</feature>
<keyword evidence="3" id="KW-1185">Reference proteome</keyword>
<keyword evidence="2" id="KW-0808">Transferase</keyword>
<accession>A0A1Y1I8H1</accession>
<evidence type="ECO:0000313" key="2">
    <source>
        <dbReference type="EMBL" id="GAQ86252.1"/>
    </source>
</evidence>
<dbReference type="OrthoDB" id="538944at2759"/>
<reference evidence="2 3" key="1">
    <citation type="journal article" date="2014" name="Nat. Commun.">
        <title>Klebsormidium flaccidum genome reveals primary factors for plant terrestrial adaptation.</title>
        <authorList>
            <person name="Hori K."/>
            <person name="Maruyama F."/>
            <person name="Fujisawa T."/>
            <person name="Togashi T."/>
            <person name="Yamamoto N."/>
            <person name="Seo M."/>
            <person name="Sato S."/>
            <person name="Yamada T."/>
            <person name="Mori H."/>
            <person name="Tajima N."/>
            <person name="Moriyama T."/>
            <person name="Ikeuchi M."/>
            <person name="Watanabe M."/>
            <person name="Wada H."/>
            <person name="Kobayashi K."/>
            <person name="Saito M."/>
            <person name="Masuda T."/>
            <person name="Sasaki-Sekimoto Y."/>
            <person name="Mashiguchi K."/>
            <person name="Awai K."/>
            <person name="Shimojima M."/>
            <person name="Masuda S."/>
            <person name="Iwai M."/>
            <person name="Nobusawa T."/>
            <person name="Narise T."/>
            <person name="Kondo S."/>
            <person name="Saito H."/>
            <person name="Sato R."/>
            <person name="Murakawa M."/>
            <person name="Ihara Y."/>
            <person name="Oshima-Yamada Y."/>
            <person name="Ohtaka K."/>
            <person name="Satoh M."/>
            <person name="Sonobe K."/>
            <person name="Ishii M."/>
            <person name="Ohtani R."/>
            <person name="Kanamori-Sato M."/>
            <person name="Honoki R."/>
            <person name="Miyazaki D."/>
            <person name="Mochizuki H."/>
            <person name="Umetsu J."/>
            <person name="Higashi K."/>
            <person name="Shibata D."/>
            <person name="Kamiya Y."/>
            <person name="Sato N."/>
            <person name="Nakamura Y."/>
            <person name="Tabata S."/>
            <person name="Ida S."/>
            <person name="Kurokawa K."/>
            <person name="Ohta H."/>
        </authorList>
    </citation>
    <scope>NUCLEOTIDE SEQUENCE [LARGE SCALE GENOMIC DNA]</scope>
    <source>
        <strain evidence="2 3">NIES-2285</strain>
    </source>
</reference>
<name>A0A1Y1I8H1_KLENI</name>
<dbReference type="InterPro" id="IPR052055">
    <property type="entry name" value="Hepadnavirus_pol/RT"/>
</dbReference>
<dbReference type="Proteomes" id="UP000054558">
    <property type="component" value="Unassembled WGS sequence"/>
</dbReference>
<keyword evidence="2" id="KW-0548">Nucleotidyltransferase</keyword>
<dbReference type="EMBL" id="DF237228">
    <property type="protein sequence ID" value="GAQ86252.1"/>
    <property type="molecule type" value="Genomic_DNA"/>
</dbReference>
<dbReference type="InterPro" id="IPR043502">
    <property type="entry name" value="DNA/RNA_pol_sf"/>
</dbReference>
<sequence>MLKDSKRESSRRVLKLLRTGIKPQFVGTAEADRKKIEQVRATLARESAPRKEVEAKLTGRVPQEVEFKNHRSCYENASLGVREVVKMVVNRTLEVYGPKDGKPKVVNPLGVEFKYETLREVLTFLTNGAYFSTWDFKAGYYHVLIHPAYRKYFGIKVGEVYMHYNVMCFGWSEACYLYTLLTQEAAKELRIRSVPVSSYLDDGLTGSADFWRAVWETVFGVKVLTLLGAVFSIPNRPFFAAIQGKLSWDDVFPTLQAARAAAQLFIDNLPAWNGRAWFPRRVAVEAGSDASDTGFGGTIRVPGAQKIAVVGSLSEEERLISSTARETLAFVRVLREALDRAGDALRGGAVLLTGNNQSAVSAVNAMNSRTPDVNAALHQLFELCVRGDSMSSPSGSRARSCKRRTI</sequence>
<dbReference type="PANTHER" id="PTHR33050:SF7">
    <property type="entry name" value="RIBONUCLEASE H"/>
    <property type="match status" value="1"/>
</dbReference>
<evidence type="ECO:0000313" key="3">
    <source>
        <dbReference type="Proteomes" id="UP000054558"/>
    </source>
</evidence>
<protein>
    <submittedName>
        <fullName evidence="2">DNA/RNA polymerase superfamily protein with reverse transcriptase domain</fullName>
    </submittedName>
</protein>
<dbReference type="GO" id="GO:0003964">
    <property type="term" value="F:RNA-directed DNA polymerase activity"/>
    <property type="evidence" value="ECO:0007669"/>
    <property type="project" value="UniProtKB-KW"/>
</dbReference>
<organism evidence="2 3">
    <name type="scientific">Klebsormidium nitens</name>
    <name type="common">Green alga</name>
    <name type="synonym">Ulothrix nitens</name>
    <dbReference type="NCBI Taxonomy" id="105231"/>
    <lineage>
        <taxon>Eukaryota</taxon>
        <taxon>Viridiplantae</taxon>
        <taxon>Streptophyta</taxon>
        <taxon>Klebsormidiophyceae</taxon>
        <taxon>Klebsormidiales</taxon>
        <taxon>Klebsormidiaceae</taxon>
        <taxon>Klebsormidium</taxon>
    </lineage>
</organism>
<evidence type="ECO:0000259" key="1">
    <source>
        <dbReference type="Pfam" id="PF00078"/>
    </source>
</evidence>
<dbReference type="SUPFAM" id="SSF56672">
    <property type="entry name" value="DNA/RNA polymerases"/>
    <property type="match status" value="1"/>
</dbReference>
<dbReference type="PANTHER" id="PTHR33050">
    <property type="entry name" value="REVERSE TRANSCRIPTASE DOMAIN-CONTAINING PROTEIN"/>
    <property type="match status" value="1"/>
</dbReference>
<dbReference type="Gene3D" id="3.30.70.270">
    <property type="match status" value="1"/>
</dbReference>
<dbReference type="Pfam" id="PF00078">
    <property type="entry name" value="RVT_1"/>
    <property type="match status" value="1"/>
</dbReference>
<dbReference type="Gene3D" id="3.10.10.10">
    <property type="entry name" value="HIV Type 1 Reverse Transcriptase, subunit A, domain 1"/>
    <property type="match status" value="1"/>
</dbReference>
<proteinExistence type="predicted"/>
<dbReference type="InterPro" id="IPR043128">
    <property type="entry name" value="Rev_trsase/Diguanyl_cyclase"/>
</dbReference>
<keyword evidence="2" id="KW-0695">RNA-directed DNA polymerase</keyword>
<dbReference type="InterPro" id="IPR000477">
    <property type="entry name" value="RT_dom"/>
</dbReference>